<gene>
    <name evidence="1" type="ORF">LTR09_004850</name>
</gene>
<evidence type="ECO:0000313" key="1">
    <source>
        <dbReference type="EMBL" id="KAK3054072.1"/>
    </source>
</evidence>
<comment type="caution">
    <text evidence="1">The sequence shown here is derived from an EMBL/GenBank/DDBJ whole genome shotgun (WGS) entry which is preliminary data.</text>
</comment>
<dbReference type="AlphaFoldDB" id="A0AAJ0GDT1"/>
<organism evidence="1 2">
    <name type="scientific">Extremus antarcticus</name>
    <dbReference type="NCBI Taxonomy" id="702011"/>
    <lineage>
        <taxon>Eukaryota</taxon>
        <taxon>Fungi</taxon>
        <taxon>Dikarya</taxon>
        <taxon>Ascomycota</taxon>
        <taxon>Pezizomycotina</taxon>
        <taxon>Dothideomycetes</taxon>
        <taxon>Dothideomycetidae</taxon>
        <taxon>Mycosphaerellales</taxon>
        <taxon>Extremaceae</taxon>
        <taxon>Extremus</taxon>
    </lineage>
</organism>
<dbReference type="Proteomes" id="UP001271007">
    <property type="component" value="Unassembled WGS sequence"/>
</dbReference>
<dbReference type="InterPro" id="IPR021514">
    <property type="entry name" value="DUF3176"/>
</dbReference>
<protein>
    <submittedName>
        <fullName evidence="1">Uncharacterized protein</fullName>
    </submittedName>
</protein>
<keyword evidence="2" id="KW-1185">Reference proteome</keyword>
<reference evidence="1" key="1">
    <citation type="submission" date="2023-04" db="EMBL/GenBank/DDBJ databases">
        <title>Black Yeasts Isolated from many extreme environments.</title>
        <authorList>
            <person name="Coleine C."/>
            <person name="Stajich J.E."/>
            <person name="Selbmann L."/>
        </authorList>
    </citation>
    <scope>NUCLEOTIDE SEQUENCE</scope>
    <source>
        <strain evidence="1">CCFEE 5312</strain>
    </source>
</reference>
<evidence type="ECO:0000313" key="2">
    <source>
        <dbReference type="Proteomes" id="UP001271007"/>
    </source>
</evidence>
<proteinExistence type="predicted"/>
<sequence>MLEKSSPSKKVGSIGYSVEHISSLPDLNTHILDGQNDARPEQNAGDGQFSDISNFAVVEWSRTIWTYPPETVPMAAYVLEDTAINWHARSRIDDYLPASHGHATINWDFQPTVYLAIATAVSNTALSCALALAAPISWWYKALRGSTVMDLELDWKAGQSFPRALISSIRYRRMFSLFSMASLATSLVLIDGPLLQRSSSVKRVITTDNVHLNMSVATQFPEGFSAYAPITGGFAYTPAAVNVFN</sequence>
<accession>A0AAJ0GDT1</accession>
<dbReference type="PANTHER" id="PTHR37576">
    <property type="entry name" value="DEFECT AT LOW TEMPERATURE PROTEIN 1"/>
    <property type="match status" value="1"/>
</dbReference>
<dbReference type="EMBL" id="JAWDJX010000013">
    <property type="protein sequence ID" value="KAK3054072.1"/>
    <property type="molecule type" value="Genomic_DNA"/>
</dbReference>
<dbReference type="PANTHER" id="PTHR37576:SF2">
    <property type="entry name" value="DEFECT AT LOW TEMPERATURE PROTEIN 1"/>
    <property type="match status" value="1"/>
</dbReference>
<dbReference type="Pfam" id="PF11374">
    <property type="entry name" value="DUF3176"/>
    <property type="match status" value="1"/>
</dbReference>
<name>A0AAJ0GDT1_9PEZI</name>